<dbReference type="InterPro" id="IPR002885">
    <property type="entry name" value="PPR_rpt"/>
</dbReference>
<dbReference type="NCBIfam" id="TIGR00756">
    <property type="entry name" value="PPR"/>
    <property type="match status" value="4"/>
</dbReference>
<dbReference type="Pfam" id="PF12854">
    <property type="entry name" value="PPR_1"/>
    <property type="match status" value="1"/>
</dbReference>
<feature type="repeat" description="PPR" evidence="2">
    <location>
        <begin position="359"/>
        <end position="393"/>
    </location>
</feature>
<protein>
    <submittedName>
        <fullName evidence="4">Pentatricopeptide repeat-containing protein At2g37320</fullName>
    </submittedName>
</protein>
<dbReference type="PANTHER" id="PTHR47926">
    <property type="entry name" value="PENTATRICOPEPTIDE REPEAT-CONTAINING PROTEIN"/>
    <property type="match status" value="1"/>
</dbReference>
<proteinExistence type="predicted"/>
<accession>A0A1U8ACS7</accession>
<keyword evidence="3" id="KW-1185">Reference proteome</keyword>
<dbReference type="AlphaFoldDB" id="A0A1U8ACS7"/>
<dbReference type="KEGG" id="nnu:104599220"/>
<dbReference type="RefSeq" id="XP_010259970.1">
    <property type="nucleotide sequence ID" value="XM_010261668.2"/>
</dbReference>
<reference evidence="4" key="1">
    <citation type="submission" date="2025-08" db="UniProtKB">
        <authorList>
            <consortium name="RefSeq"/>
        </authorList>
    </citation>
    <scope>IDENTIFICATION</scope>
</reference>
<dbReference type="Pfam" id="PF20431">
    <property type="entry name" value="E_motif"/>
    <property type="match status" value="1"/>
</dbReference>
<dbReference type="Gene3D" id="1.25.40.10">
    <property type="entry name" value="Tetratricopeptide repeat domain"/>
    <property type="match status" value="3"/>
</dbReference>
<dbReference type="OrthoDB" id="768257at2759"/>
<evidence type="ECO:0000313" key="4">
    <source>
        <dbReference type="RefSeq" id="XP_010259970.1"/>
    </source>
</evidence>
<organism evidence="3 4">
    <name type="scientific">Nelumbo nucifera</name>
    <name type="common">Sacred lotus</name>
    <dbReference type="NCBI Taxonomy" id="4432"/>
    <lineage>
        <taxon>Eukaryota</taxon>
        <taxon>Viridiplantae</taxon>
        <taxon>Streptophyta</taxon>
        <taxon>Embryophyta</taxon>
        <taxon>Tracheophyta</taxon>
        <taxon>Spermatophyta</taxon>
        <taxon>Magnoliopsida</taxon>
        <taxon>Proteales</taxon>
        <taxon>Nelumbonaceae</taxon>
        <taxon>Nelumbo</taxon>
    </lineage>
</organism>
<evidence type="ECO:0000256" key="2">
    <source>
        <dbReference type="PROSITE-ProRule" id="PRU00708"/>
    </source>
</evidence>
<dbReference type="InterPro" id="IPR046960">
    <property type="entry name" value="PPR_At4g14850-like_plant"/>
</dbReference>
<dbReference type="Proteomes" id="UP000189703">
    <property type="component" value="Unplaced"/>
</dbReference>
<dbReference type="InterPro" id="IPR046848">
    <property type="entry name" value="E_motif"/>
</dbReference>
<dbReference type="PROSITE" id="PS51375">
    <property type="entry name" value="PPR"/>
    <property type="match status" value="3"/>
</dbReference>
<sequence length="550" mass="61121">MSWAMNWALARTCAKNKSRSTSCRPFMVVVVRVPPLRVVAQFRTSCSCASEELANKANSKSLYKALRSLELVNPKSSLSTQRHADHLRLLQSCMQDLLEKRDGKSSTSVNLAERKTHDSFDEILDSGAECWALALYKEKDVLSLFSRMHKKGLRVVGANAFSCALSVCGASKALGVGIQLHSLATKTGFVMNVYVGSSLVTLYGKCWRLDDAYRMFEGMPVRNVVSWTAIIASFAQHCQVEMCLWLYHEMRHLTIKPNDITLMSLLTACMGGGSLGKGRSAHCQTIKMGFHSYTHIGNALVSMYSKCGNIGEAFYIFENMQGRDLISWNSMIAGFAQHGLAEKAIDLLKEMVKQKIKPDAITFLGVLSSCRHEGLVEKGRTYFNSMIELGLTPDLDHYSCIVDLLGRAGLLEDAQEFVQKMPILPNAVIWGSLLSSSRLHGNVWIGIHAAESRLLLEPGCAATHVQLANLYASVGCWDQAARVRKLMKDRRLKTNPGYSWVEIGGETHRFMAEDRSNTKVNEILTVVDGLVYNMRGLGYSPKIQEEEVEL</sequence>
<dbReference type="eggNOG" id="KOG4197">
    <property type="taxonomic scope" value="Eukaryota"/>
</dbReference>
<dbReference type="GO" id="GO:0009451">
    <property type="term" value="P:RNA modification"/>
    <property type="evidence" value="ECO:0007669"/>
    <property type="project" value="InterPro"/>
</dbReference>
<evidence type="ECO:0000313" key="3">
    <source>
        <dbReference type="Proteomes" id="UP000189703"/>
    </source>
</evidence>
<dbReference type="FunCoup" id="A0A1U8ACS7">
    <property type="interactions" value="309"/>
</dbReference>
<name>A0A1U8ACS7_NELNU</name>
<dbReference type="PANTHER" id="PTHR47926:SF438">
    <property type="entry name" value="PENTATRICOPEPTIDE REPEAT-CONTAINING PROTEIN"/>
    <property type="match status" value="1"/>
</dbReference>
<dbReference type="InParanoid" id="A0A1U8ACS7"/>
<dbReference type="FunFam" id="1.25.40.10:FF:000196">
    <property type="entry name" value="Pentatricopeptide repeat-containing protein At4g14850"/>
    <property type="match status" value="1"/>
</dbReference>
<keyword evidence="1" id="KW-0677">Repeat</keyword>
<dbReference type="STRING" id="4432.A0A1U8ACS7"/>
<feature type="repeat" description="PPR" evidence="2">
    <location>
        <begin position="324"/>
        <end position="358"/>
    </location>
</feature>
<dbReference type="GeneID" id="104599220"/>
<dbReference type="FunFam" id="1.25.40.10:FF:000378">
    <property type="entry name" value="Pentatricopeptide repeat-containing protein mitochondrial"/>
    <property type="match status" value="1"/>
</dbReference>
<gene>
    <name evidence="4" type="primary">LOC104599220</name>
</gene>
<dbReference type="InterPro" id="IPR011990">
    <property type="entry name" value="TPR-like_helical_dom_sf"/>
</dbReference>
<feature type="repeat" description="PPR" evidence="2">
    <location>
        <begin position="223"/>
        <end position="257"/>
    </location>
</feature>
<dbReference type="GO" id="GO:0003723">
    <property type="term" value="F:RNA binding"/>
    <property type="evidence" value="ECO:0007669"/>
    <property type="project" value="InterPro"/>
</dbReference>
<evidence type="ECO:0000256" key="1">
    <source>
        <dbReference type="ARBA" id="ARBA00022737"/>
    </source>
</evidence>
<dbReference type="Pfam" id="PF13041">
    <property type="entry name" value="PPR_2"/>
    <property type="match status" value="2"/>
</dbReference>
<dbReference type="OMA" id="SAHCQII"/>